<evidence type="ECO:0000313" key="2">
    <source>
        <dbReference type="RefSeq" id="XP_026676821.1"/>
    </source>
</evidence>
<dbReference type="PaxDb" id="121845-A0A3Q0IKM1"/>
<protein>
    <submittedName>
        <fullName evidence="2">Uncharacterized protein LOC103505779</fullName>
    </submittedName>
</protein>
<accession>A0A3Q0IKM1</accession>
<dbReference type="AlphaFoldDB" id="A0A3Q0IKM1"/>
<dbReference type="OMA" id="PAAMYFE"/>
<reference evidence="2" key="1">
    <citation type="submission" date="2025-08" db="UniProtKB">
        <authorList>
            <consortium name="RefSeq"/>
        </authorList>
    </citation>
    <scope>IDENTIFICATION</scope>
</reference>
<dbReference type="Proteomes" id="UP000079169">
    <property type="component" value="Unplaced"/>
</dbReference>
<sequence length="542" mass="62894">MEEIRKCYKQKFNKNWYSDSELGIWIEEPDDNSHTAYCKYCKCYLSGSKSIMLRHGQTPKHKQGLEHAERQALARAQQELTHKGKPKMTNKESKNSLLVPKKRLNMDTVRNAEMRLCAYVAEQNLPLTIMDTLPGLLKALDPDSEVLQHIQCSHTKTGYLMKNALADDTLNSLSKKLQSNFFSLIIEDAQKFLTLIARYYNEDIRDVEDSFLNILDVENSWNSMEVFQAIMSFLGRIEVPVSNLLALSQYNSSTCTDPPSQRLIELNQYVYVPGCVYDSFHLCASEACKELPTPLEDLCNDIFKFTHKKKPTKRVPELKRIQNIFNVNFRNSQKLSNTNRISIFKVVERIVENWDSLLSYFETSARTTVEDREEKAETILQTLRNPIIKAYFLFLNFFLPSTKNLTHESLNTNNCLPALLSSLEDQLKTILKYYMQPIYVDQTPISSLNPEENRYFLQLDEMYFGPDVVTLKHELDPMFYNDFHDFQVRCLNFYVEFCRQLLKRVDFTDDVLKNLLNTGTSLSSTTGDLVLFNMAERSTAFC</sequence>
<keyword evidence="1" id="KW-1185">Reference proteome</keyword>
<gene>
    <name evidence="2" type="primary">LOC103505779</name>
</gene>
<dbReference type="KEGG" id="dci:103505779"/>
<evidence type="ECO:0000313" key="1">
    <source>
        <dbReference type="Proteomes" id="UP000079169"/>
    </source>
</evidence>
<dbReference type="PANTHER" id="PTHR37162">
    <property type="entry name" value="HAT FAMILY DIMERISATION DOMAINCONTAINING PROTEIN-RELATED"/>
    <property type="match status" value="1"/>
</dbReference>
<dbReference type="STRING" id="121845.A0A3Q0IKM1"/>
<dbReference type="RefSeq" id="XP_026676821.1">
    <property type="nucleotide sequence ID" value="XM_026821020.1"/>
</dbReference>
<name>A0A3Q0IKM1_DIACI</name>
<dbReference type="PANTHER" id="PTHR37162:SF1">
    <property type="entry name" value="BED-TYPE DOMAIN-CONTAINING PROTEIN"/>
    <property type="match status" value="1"/>
</dbReference>
<organism evidence="1 2">
    <name type="scientific">Diaphorina citri</name>
    <name type="common">Asian citrus psyllid</name>
    <dbReference type="NCBI Taxonomy" id="121845"/>
    <lineage>
        <taxon>Eukaryota</taxon>
        <taxon>Metazoa</taxon>
        <taxon>Ecdysozoa</taxon>
        <taxon>Arthropoda</taxon>
        <taxon>Hexapoda</taxon>
        <taxon>Insecta</taxon>
        <taxon>Pterygota</taxon>
        <taxon>Neoptera</taxon>
        <taxon>Paraneoptera</taxon>
        <taxon>Hemiptera</taxon>
        <taxon>Sternorrhyncha</taxon>
        <taxon>Psylloidea</taxon>
        <taxon>Psyllidae</taxon>
        <taxon>Diaphorininae</taxon>
        <taxon>Diaphorina</taxon>
    </lineage>
</organism>
<dbReference type="GeneID" id="103505779"/>
<proteinExistence type="predicted"/>